<evidence type="ECO:0000256" key="6">
    <source>
        <dbReference type="SAM" id="Phobius"/>
    </source>
</evidence>
<comment type="similarity">
    <text evidence="2">Belongs to the drug/metabolite transporter (DMT) superfamily. 10 TMS drug/metabolite exporter (DME) (TC 2.A.7.3) family.</text>
</comment>
<sequence>MTRSAPVSSLRAFLVACTGIAIFCCMDAIMKGLGLAIGAYSALLWRSVAGVGFTGAAWALTRPHWPSAALLRLHLGRGVVVAGMASLWFYAITVVPLAEAIAISFVAPLAAMFLAGLFLGERVGAPAVAGAVLALAGVGVIIVRKLGQPHGPDAVIGIAAVLGSAILYAANLVLQRHQAQRAGPQEIAFFQTLTVLACLALFAPWSARMPEPGHWPLIVAAALFATVSLLLLSWAYARAEAQVLVPTEYTGFIWLSILGWLFFGEALSWATLAGAVLIVGGCLIALRPARRPPTPQEAML</sequence>
<keyword evidence="3 6" id="KW-0812">Transmembrane</keyword>
<reference evidence="8 9" key="1">
    <citation type="submission" date="2020-08" db="EMBL/GenBank/DDBJ databases">
        <title>Genomic Encyclopedia of Type Strains, Phase IV (KMG-IV): sequencing the most valuable type-strain genomes for metagenomic binning, comparative biology and taxonomic classification.</title>
        <authorList>
            <person name="Goeker M."/>
        </authorList>
    </citation>
    <scope>NUCLEOTIDE SEQUENCE [LARGE SCALE GENOMIC DNA]</scope>
    <source>
        <strain evidence="8 9">YC6723</strain>
    </source>
</reference>
<feature type="transmembrane region" description="Helical" evidence="6">
    <location>
        <begin position="217"/>
        <end position="236"/>
    </location>
</feature>
<feature type="domain" description="EamA" evidence="7">
    <location>
        <begin position="13"/>
        <end position="142"/>
    </location>
</feature>
<feature type="transmembrane region" description="Helical" evidence="6">
    <location>
        <begin position="43"/>
        <end position="61"/>
    </location>
</feature>
<dbReference type="Gene3D" id="1.10.3730.20">
    <property type="match status" value="1"/>
</dbReference>
<name>A0A840FGT9_9SPHN</name>
<proteinExistence type="inferred from homology"/>
<comment type="caution">
    <text evidence="8">The sequence shown here is derived from an EMBL/GenBank/DDBJ whole genome shotgun (WGS) entry which is preliminary data.</text>
</comment>
<evidence type="ECO:0000259" key="7">
    <source>
        <dbReference type="Pfam" id="PF00892"/>
    </source>
</evidence>
<evidence type="ECO:0000256" key="1">
    <source>
        <dbReference type="ARBA" id="ARBA00004141"/>
    </source>
</evidence>
<dbReference type="SUPFAM" id="SSF103481">
    <property type="entry name" value="Multidrug resistance efflux transporter EmrE"/>
    <property type="match status" value="2"/>
</dbReference>
<dbReference type="Proteomes" id="UP000529795">
    <property type="component" value="Unassembled WGS sequence"/>
</dbReference>
<dbReference type="Pfam" id="PF00892">
    <property type="entry name" value="EamA"/>
    <property type="match status" value="2"/>
</dbReference>
<dbReference type="PANTHER" id="PTHR22911">
    <property type="entry name" value="ACYL-MALONYL CONDENSING ENZYME-RELATED"/>
    <property type="match status" value="1"/>
</dbReference>
<keyword evidence="5 6" id="KW-0472">Membrane</keyword>
<feature type="transmembrane region" description="Helical" evidence="6">
    <location>
        <begin position="186"/>
        <end position="205"/>
    </location>
</feature>
<comment type="subcellular location">
    <subcellularLocation>
        <location evidence="1">Membrane</location>
        <topology evidence="1">Multi-pass membrane protein</topology>
    </subcellularLocation>
</comment>
<evidence type="ECO:0000256" key="3">
    <source>
        <dbReference type="ARBA" id="ARBA00022692"/>
    </source>
</evidence>
<evidence type="ECO:0000256" key="2">
    <source>
        <dbReference type="ARBA" id="ARBA00009853"/>
    </source>
</evidence>
<keyword evidence="9" id="KW-1185">Reference proteome</keyword>
<feature type="transmembrane region" description="Helical" evidence="6">
    <location>
        <begin position="97"/>
        <end position="118"/>
    </location>
</feature>
<evidence type="ECO:0000313" key="9">
    <source>
        <dbReference type="Proteomes" id="UP000529795"/>
    </source>
</evidence>
<dbReference type="InterPro" id="IPR000620">
    <property type="entry name" value="EamA_dom"/>
</dbReference>
<gene>
    <name evidence="8" type="ORF">GGQ80_002850</name>
</gene>
<dbReference type="AlphaFoldDB" id="A0A840FGT9"/>
<dbReference type="InterPro" id="IPR037185">
    <property type="entry name" value="EmrE-like"/>
</dbReference>
<evidence type="ECO:0000256" key="5">
    <source>
        <dbReference type="ARBA" id="ARBA00023136"/>
    </source>
</evidence>
<dbReference type="RefSeq" id="WP_281375453.1">
    <property type="nucleotide sequence ID" value="NZ_JACIEV010000008.1"/>
</dbReference>
<feature type="transmembrane region" description="Helical" evidence="6">
    <location>
        <begin position="269"/>
        <end position="286"/>
    </location>
</feature>
<evidence type="ECO:0000313" key="8">
    <source>
        <dbReference type="EMBL" id="MBB4154934.1"/>
    </source>
</evidence>
<keyword evidence="4 6" id="KW-1133">Transmembrane helix</keyword>
<dbReference type="PANTHER" id="PTHR22911:SF6">
    <property type="entry name" value="SOLUTE CARRIER FAMILY 35 MEMBER G1"/>
    <property type="match status" value="1"/>
</dbReference>
<protein>
    <submittedName>
        <fullName evidence="8">S-adenosylmethionine uptake transporter</fullName>
    </submittedName>
</protein>
<feature type="transmembrane region" description="Helical" evidence="6">
    <location>
        <begin position="155"/>
        <end position="174"/>
    </location>
</feature>
<feature type="transmembrane region" description="Helical" evidence="6">
    <location>
        <begin position="243"/>
        <end position="263"/>
    </location>
</feature>
<feature type="transmembrane region" description="Helical" evidence="6">
    <location>
        <begin position="73"/>
        <end position="91"/>
    </location>
</feature>
<feature type="domain" description="EamA" evidence="7">
    <location>
        <begin position="156"/>
        <end position="286"/>
    </location>
</feature>
<organism evidence="8 9">
    <name type="scientific">Sphingomonas jinjuensis</name>
    <dbReference type="NCBI Taxonomy" id="535907"/>
    <lineage>
        <taxon>Bacteria</taxon>
        <taxon>Pseudomonadati</taxon>
        <taxon>Pseudomonadota</taxon>
        <taxon>Alphaproteobacteria</taxon>
        <taxon>Sphingomonadales</taxon>
        <taxon>Sphingomonadaceae</taxon>
        <taxon>Sphingomonas</taxon>
    </lineage>
</organism>
<feature type="transmembrane region" description="Helical" evidence="6">
    <location>
        <begin position="12"/>
        <end position="37"/>
    </location>
</feature>
<dbReference type="EMBL" id="JACIEV010000008">
    <property type="protein sequence ID" value="MBB4154934.1"/>
    <property type="molecule type" value="Genomic_DNA"/>
</dbReference>
<feature type="transmembrane region" description="Helical" evidence="6">
    <location>
        <begin position="125"/>
        <end position="143"/>
    </location>
</feature>
<accession>A0A840FGT9</accession>
<dbReference type="GO" id="GO:0016020">
    <property type="term" value="C:membrane"/>
    <property type="evidence" value="ECO:0007669"/>
    <property type="project" value="UniProtKB-SubCell"/>
</dbReference>
<evidence type="ECO:0000256" key="4">
    <source>
        <dbReference type="ARBA" id="ARBA00022989"/>
    </source>
</evidence>